<reference evidence="2 3" key="1">
    <citation type="submission" date="2019-11" db="EMBL/GenBank/DDBJ databases">
        <title>Novel species isolated from a subtropical stream in China.</title>
        <authorList>
            <person name="Lu H."/>
        </authorList>
    </citation>
    <scope>NUCLEOTIDE SEQUENCE [LARGE SCALE GENOMIC DNA]</scope>
    <source>
        <strain evidence="2 3">FT92W</strain>
    </source>
</reference>
<dbReference type="RefSeq" id="WP_154374553.1">
    <property type="nucleotide sequence ID" value="NZ_WKJJ01000007.1"/>
</dbReference>
<dbReference type="AlphaFoldDB" id="A0A7X2IMU1"/>
<name>A0A7X2IMU1_9BURK</name>
<evidence type="ECO:0000313" key="3">
    <source>
        <dbReference type="Proteomes" id="UP000446768"/>
    </source>
</evidence>
<evidence type="ECO:0000313" key="2">
    <source>
        <dbReference type="EMBL" id="MRV72731.1"/>
    </source>
</evidence>
<comment type="caution">
    <text evidence="2">The sequence shown here is derived from an EMBL/GenBank/DDBJ whole genome shotgun (WGS) entry which is preliminary data.</text>
</comment>
<gene>
    <name evidence="2" type="ORF">GJ700_13535</name>
</gene>
<keyword evidence="1" id="KW-0812">Transmembrane</keyword>
<organism evidence="2 3">
    <name type="scientific">Pseudoduganella rivuli</name>
    <dbReference type="NCBI Taxonomy" id="2666085"/>
    <lineage>
        <taxon>Bacteria</taxon>
        <taxon>Pseudomonadati</taxon>
        <taxon>Pseudomonadota</taxon>
        <taxon>Betaproteobacteria</taxon>
        <taxon>Burkholderiales</taxon>
        <taxon>Oxalobacteraceae</taxon>
        <taxon>Telluria group</taxon>
        <taxon>Pseudoduganella</taxon>
    </lineage>
</organism>
<keyword evidence="1" id="KW-0472">Membrane</keyword>
<protein>
    <submittedName>
        <fullName evidence="2">Uncharacterized protein</fullName>
    </submittedName>
</protein>
<dbReference type="Proteomes" id="UP000446768">
    <property type="component" value="Unassembled WGS sequence"/>
</dbReference>
<feature type="transmembrane region" description="Helical" evidence="1">
    <location>
        <begin position="24"/>
        <end position="44"/>
    </location>
</feature>
<keyword evidence="3" id="KW-1185">Reference proteome</keyword>
<accession>A0A7X2IMU1</accession>
<dbReference type="EMBL" id="WKJJ01000007">
    <property type="protein sequence ID" value="MRV72731.1"/>
    <property type="molecule type" value="Genomic_DNA"/>
</dbReference>
<evidence type="ECO:0000256" key="1">
    <source>
        <dbReference type="SAM" id="Phobius"/>
    </source>
</evidence>
<sequence>MSDLNSPLPPSSDATDAARFRKRLALLGAIALIGLAALTARLAWLQAF</sequence>
<keyword evidence="1" id="KW-1133">Transmembrane helix</keyword>
<proteinExistence type="predicted"/>